<dbReference type="GO" id="GO:0005634">
    <property type="term" value="C:nucleus"/>
    <property type="evidence" value="ECO:0007669"/>
    <property type="project" value="UniProtKB-SubCell"/>
</dbReference>
<dbReference type="Pfam" id="PF00096">
    <property type="entry name" value="zf-C2H2"/>
    <property type="match status" value="4"/>
</dbReference>
<feature type="domain" description="C2H2-type" evidence="12">
    <location>
        <begin position="267"/>
        <end position="295"/>
    </location>
</feature>
<dbReference type="EnsemblMetazoa" id="AAEL003471-RA">
    <property type="protein sequence ID" value="AAEL003471-PA"/>
    <property type="gene ID" value="AAEL003471"/>
</dbReference>
<dbReference type="Pfam" id="PF13912">
    <property type="entry name" value="zf-C2H2_6"/>
    <property type="match status" value="1"/>
</dbReference>
<accession>A0A1S4F4S0</accession>
<dbReference type="PANTHER" id="PTHR16515">
    <property type="entry name" value="PR DOMAIN ZINC FINGER PROTEIN"/>
    <property type="match status" value="1"/>
</dbReference>
<dbReference type="VEuPathDB" id="VectorBase:AAEL003471"/>
<dbReference type="PROSITE" id="PS00028">
    <property type="entry name" value="ZINC_FINGER_C2H2_1"/>
    <property type="match status" value="8"/>
</dbReference>
<feature type="binding site" evidence="11">
    <location>
        <position position="19"/>
    </location>
    <ligand>
        <name>Zn(2+)</name>
        <dbReference type="ChEBI" id="CHEBI:29105"/>
    </ligand>
</feature>
<evidence type="ECO:0000256" key="1">
    <source>
        <dbReference type="ARBA" id="ARBA00004123"/>
    </source>
</evidence>
<keyword evidence="7" id="KW-0238">DNA-binding</keyword>
<dbReference type="Proteomes" id="UP000008820">
    <property type="component" value="Chromosome 3"/>
</dbReference>
<dbReference type="Gene3D" id="3.30.160.60">
    <property type="entry name" value="Classic Zinc Finger"/>
    <property type="match status" value="5"/>
</dbReference>
<dbReference type="InterPro" id="IPR036236">
    <property type="entry name" value="Znf_C2H2_sf"/>
</dbReference>
<dbReference type="FunFam" id="3.30.160.60:FF:000100">
    <property type="entry name" value="Zinc finger 45-like"/>
    <property type="match status" value="1"/>
</dbReference>
<dbReference type="SUPFAM" id="SSF57716">
    <property type="entry name" value="Glucocorticoid receptor-like (DNA-binding domain)"/>
    <property type="match status" value="1"/>
</dbReference>
<evidence type="ECO:0000256" key="10">
    <source>
        <dbReference type="PROSITE-ProRule" id="PRU00042"/>
    </source>
</evidence>
<feature type="binding site" evidence="11">
    <location>
        <position position="64"/>
    </location>
    <ligand>
        <name>Zn(2+)</name>
        <dbReference type="ChEBI" id="CHEBI:29105"/>
    </ligand>
</feature>
<dbReference type="GO" id="GO:0008270">
    <property type="term" value="F:zinc ion binding"/>
    <property type="evidence" value="ECO:0007669"/>
    <property type="project" value="UniProtKB-UniRule"/>
</dbReference>
<dbReference type="InterPro" id="IPR012934">
    <property type="entry name" value="Znf_AD"/>
</dbReference>
<feature type="domain" description="C2H2-type" evidence="12">
    <location>
        <begin position="437"/>
        <end position="464"/>
    </location>
</feature>
<feature type="domain" description="C2H2-type" evidence="12">
    <location>
        <begin position="323"/>
        <end position="350"/>
    </location>
</feature>
<reference evidence="14 15" key="1">
    <citation type="submission" date="2017-06" db="EMBL/GenBank/DDBJ databases">
        <title>Aedes aegypti genome working group (AGWG) sequencing and assembly.</title>
        <authorList>
            <consortium name="Aedes aegypti Genome Working Group (AGWG)"/>
            <person name="Matthews B.J."/>
        </authorList>
    </citation>
    <scope>NUCLEOTIDE SEQUENCE [LARGE SCALE GENOMIC DNA]</scope>
    <source>
        <strain evidence="14 15">LVP_AGWG</strain>
    </source>
</reference>
<keyword evidence="5 11" id="KW-0862">Zinc</keyword>
<evidence type="ECO:0000256" key="7">
    <source>
        <dbReference type="ARBA" id="ARBA00023125"/>
    </source>
</evidence>
<feature type="binding site" evidence="11">
    <location>
        <position position="16"/>
    </location>
    <ligand>
        <name>Zn(2+)</name>
        <dbReference type="ChEBI" id="CHEBI:29105"/>
    </ligand>
</feature>
<evidence type="ECO:0000256" key="11">
    <source>
        <dbReference type="PROSITE-ProRule" id="PRU01263"/>
    </source>
</evidence>
<gene>
    <name evidence="14" type="primary">5578202</name>
</gene>
<dbReference type="AlphaFoldDB" id="A0A1S4F4S0"/>
<name>A0A1S4F4S0_AEDAE</name>
<keyword evidence="15" id="KW-1185">Reference proteome</keyword>
<keyword evidence="3" id="KW-0677">Repeat</keyword>
<dbReference type="PROSITE" id="PS50157">
    <property type="entry name" value="ZINC_FINGER_C2H2_2"/>
    <property type="match status" value="8"/>
</dbReference>
<evidence type="ECO:0000256" key="8">
    <source>
        <dbReference type="ARBA" id="ARBA00023163"/>
    </source>
</evidence>
<organism evidence="14 15">
    <name type="scientific">Aedes aegypti</name>
    <name type="common">Yellowfever mosquito</name>
    <name type="synonym">Culex aegypti</name>
    <dbReference type="NCBI Taxonomy" id="7159"/>
    <lineage>
        <taxon>Eukaryota</taxon>
        <taxon>Metazoa</taxon>
        <taxon>Ecdysozoa</taxon>
        <taxon>Arthropoda</taxon>
        <taxon>Hexapoda</taxon>
        <taxon>Insecta</taxon>
        <taxon>Pterygota</taxon>
        <taxon>Neoptera</taxon>
        <taxon>Endopterygota</taxon>
        <taxon>Diptera</taxon>
        <taxon>Nematocera</taxon>
        <taxon>Culicoidea</taxon>
        <taxon>Culicidae</taxon>
        <taxon>Culicinae</taxon>
        <taxon>Aedini</taxon>
        <taxon>Aedes</taxon>
        <taxon>Stegomyia</taxon>
    </lineage>
</organism>
<evidence type="ECO:0000256" key="9">
    <source>
        <dbReference type="ARBA" id="ARBA00023242"/>
    </source>
</evidence>
<evidence type="ECO:0000256" key="2">
    <source>
        <dbReference type="ARBA" id="ARBA00022723"/>
    </source>
</evidence>
<proteinExistence type="predicted"/>
<evidence type="ECO:0000256" key="4">
    <source>
        <dbReference type="ARBA" id="ARBA00022771"/>
    </source>
</evidence>
<sequence>MTMDLYRLRDRFEQLCRFCLSEDGCIPIFTEDLQLNDQLASLLDILLAKIDDEDGFPNNICAKCVYCVAQFVQFEATCEKSYDTLGRILDLPSPERVESPIKAESAPVECMEPEAVEEYLIEKASQDTEEDCIMDEDEVLVERLEDEPVSVAEEHIDVQEEGVRYNSEEDRTSPIENTSYSITAEQQQMLDAAMQVQSSGFIKRGTRSIPIVECIYCKNTYRGRNTLKKHLRIHLNIKDNQCSYCPRTFTDRSSLRIHEGRHTGKTFRCPHCDKEYYSQNELRQHKTMQHLERKYTCGTCQKKFPSKTILNDHYRVHTLERPFVCTQCGADFKRNRNLVRHQLLHAKYKAKIKLQLNCTVCSEVFNAPNALLEHLKSKHSEALETLRNGSFECPQCDVNSFRDIEECLKHRQVHYDYESSLSVKKRQYTHRQKEASFGCSECGKTFKSKALATKHISTHGDSQHLICDVPDCGLLCKDSSSMKIHRKKSHANEKDPKFS</sequence>
<dbReference type="InterPro" id="IPR050331">
    <property type="entry name" value="Zinc_finger"/>
</dbReference>
<dbReference type="Pfam" id="PF12874">
    <property type="entry name" value="zf-met"/>
    <property type="match status" value="1"/>
</dbReference>
<feature type="domain" description="C2H2-type" evidence="12">
    <location>
        <begin position="240"/>
        <end position="267"/>
    </location>
</feature>
<protein>
    <submittedName>
        <fullName evidence="14">Uncharacterized protein</fullName>
    </submittedName>
</protein>
<keyword evidence="6" id="KW-0805">Transcription regulation</keyword>
<dbReference type="SMART" id="SM00868">
    <property type="entry name" value="zf-AD"/>
    <property type="match status" value="1"/>
</dbReference>
<dbReference type="InterPro" id="IPR013087">
    <property type="entry name" value="Znf_C2H2_type"/>
</dbReference>
<dbReference type="OrthoDB" id="6077919at2759"/>
<feature type="binding site" evidence="11">
    <location>
        <position position="61"/>
    </location>
    <ligand>
        <name>Zn(2+)</name>
        <dbReference type="ChEBI" id="CHEBI:29105"/>
    </ligand>
</feature>
<dbReference type="Pfam" id="PF07776">
    <property type="entry name" value="zf-AD"/>
    <property type="match status" value="1"/>
</dbReference>
<keyword evidence="4 10" id="KW-0863">Zinc-finger</keyword>
<comment type="subcellular location">
    <subcellularLocation>
        <location evidence="1">Nucleus</location>
    </subcellularLocation>
</comment>
<dbReference type="GO" id="GO:0003677">
    <property type="term" value="F:DNA binding"/>
    <property type="evidence" value="ECO:0007669"/>
    <property type="project" value="UniProtKB-KW"/>
</dbReference>
<keyword evidence="2 11" id="KW-0479">Metal-binding</keyword>
<dbReference type="PROSITE" id="PS51915">
    <property type="entry name" value="ZAD"/>
    <property type="match status" value="1"/>
</dbReference>
<dbReference type="PANTHER" id="PTHR16515:SF49">
    <property type="entry name" value="GASTRULA ZINC FINGER PROTEIN XLCGF49.1-LIKE-RELATED"/>
    <property type="match status" value="1"/>
</dbReference>
<dbReference type="GO" id="GO:0010468">
    <property type="term" value="P:regulation of gene expression"/>
    <property type="evidence" value="ECO:0007669"/>
    <property type="project" value="TreeGrafter"/>
</dbReference>
<evidence type="ECO:0000256" key="6">
    <source>
        <dbReference type="ARBA" id="ARBA00023015"/>
    </source>
</evidence>
<feature type="domain" description="C2H2-type" evidence="12">
    <location>
        <begin position="212"/>
        <end position="239"/>
    </location>
</feature>
<feature type="domain" description="C2H2-type" evidence="12">
    <location>
        <begin position="356"/>
        <end position="384"/>
    </location>
</feature>
<feature type="domain" description="ZAD" evidence="13">
    <location>
        <begin position="14"/>
        <end position="88"/>
    </location>
</feature>
<evidence type="ECO:0000313" key="15">
    <source>
        <dbReference type="Proteomes" id="UP000008820"/>
    </source>
</evidence>
<dbReference type="EnsemblMetazoa" id="AAEL003471-RB">
    <property type="protein sequence ID" value="AAEL003471-PB"/>
    <property type="gene ID" value="AAEL003471"/>
</dbReference>
<evidence type="ECO:0000259" key="12">
    <source>
        <dbReference type="PROSITE" id="PS50157"/>
    </source>
</evidence>
<reference evidence="14" key="2">
    <citation type="submission" date="2025-05" db="UniProtKB">
        <authorList>
            <consortium name="EnsemblMetazoa"/>
        </authorList>
    </citation>
    <scope>IDENTIFICATION</scope>
    <source>
        <strain evidence="14">LVP_AGWG</strain>
    </source>
</reference>
<feature type="domain" description="C2H2-type" evidence="12">
    <location>
        <begin position="295"/>
        <end position="322"/>
    </location>
</feature>
<dbReference type="SMART" id="SM00355">
    <property type="entry name" value="ZnF_C2H2"/>
    <property type="match status" value="9"/>
</dbReference>
<keyword evidence="8" id="KW-0804">Transcription</keyword>
<dbReference type="SUPFAM" id="SSF57667">
    <property type="entry name" value="beta-beta-alpha zinc fingers"/>
    <property type="match status" value="3"/>
</dbReference>
<evidence type="ECO:0000256" key="5">
    <source>
        <dbReference type="ARBA" id="ARBA00022833"/>
    </source>
</evidence>
<dbReference type="Gene3D" id="3.40.1800.20">
    <property type="match status" value="1"/>
</dbReference>
<feature type="domain" description="C2H2-type" evidence="12">
    <location>
        <begin position="465"/>
        <end position="495"/>
    </location>
</feature>
<evidence type="ECO:0000259" key="13">
    <source>
        <dbReference type="PROSITE" id="PS51915"/>
    </source>
</evidence>
<dbReference type="FunFam" id="3.30.160.60:FF:000646">
    <property type="entry name" value="Myeloid zinc finger 1"/>
    <property type="match status" value="1"/>
</dbReference>
<evidence type="ECO:0000313" key="14">
    <source>
        <dbReference type="EnsemblMetazoa" id="AAEL003471-PB"/>
    </source>
</evidence>
<evidence type="ECO:0000256" key="3">
    <source>
        <dbReference type="ARBA" id="ARBA00022737"/>
    </source>
</evidence>
<keyword evidence="9" id="KW-0539">Nucleus</keyword>